<keyword evidence="1" id="KW-0812">Transmembrane</keyword>
<evidence type="ECO:0000313" key="4">
    <source>
        <dbReference type="Proteomes" id="UP000500938"/>
    </source>
</evidence>
<feature type="transmembrane region" description="Helical" evidence="1">
    <location>
        <begin position="160"/>
        <end position="186"/>
    </location>
</feature>
<dbReference type="PANTHER" id="PTHR42709">
    <property type="entry name" value="ALKALINE PHOSPHATASE LIKE PROTEIN"/>
    <property type="match status" value="1"/>
</dbReference>
<accession>A0A6M4IRM4</accession>
<keyword evidence="1" id="KW-1133">Transmembrane helix</keyword>
<reference evidence="3 4" key="1">
    <citation type="submission" date="2020-05" db="EMBL/GenBank/DDBJ databases">
        <title>Complete genome sequence of Gemmatimonas greenlandica TET16.</title>
        <authorList>
            <person name="Zeng Y."/>
        </authorList>
    </citation>
    <scope>NUCLEOTIDE SEQUENCE [LARGE SCALE GENOMIC DNA]</scope>
    <source>
        <strain evidence="3 4">TET16</strain>
    </source>
</reference>
<dbReference type="InterPro" id="IPR051311">
    <property type="entry name" value="DedA_domain"/>
</dbReference>
<dbReference type="EMBL" id="CP053085">
    <property type="protein sequence ID" value="QJR37564.1"/>
    <property type="molecule type" value="Genomic_DNA"/>
</dbReference>
<dbReference type="Proteomes" id="UP000500938">
    <property type="component" value="Chromosome"/>
</dbReference>
<dbReference type="AlphaFoldDB" id="A0A6M4IRM4"/>
<evidence type="ECO:0000313" key="3">
    <source>
        <dbReference type="EMBL" id="QJR37564.1"/>
    </source>
</evidence>
<dbReference type="Pfam" id="PF09335">
    <property type="entry name" value="VTT_dom"/>
    <property type="match status" value="1"/>
</dbReference>
<sequence>MSSILLATTLAPALLLPVASVVLSSASGFGVVVAALDVTKWLESVTDSFWTYVILGGSAIVTEELSPIFGGIAAHEGELQIARVILSITLGGWVATTLLYVLGRWKWEFIRRRFPRVRATGTVALRVVRRNQLKASLLVRFAFGLRIVLPMACGAANVPLYLYLPLSLIGSALWSAAFTLIGYAAGEAAVQTLGHLDRAGEIVGAVVVFGAVLGFVRWQHVRRERKAARRKNP</sequence>
<proteinExistence type="predicted"/>
<gene>
    <name evidence="3" type="ORF">HKW67_19600</name>
</gene>
<feature type="domain" description="VTT" evidence="2">
    <location>
        <begin position="80"/>
        <end position="183"/>
    </location>
</feature>
<protein>
    <recommendedName>
        <fullName evidence="2">VTT domain-containing protein</fullName>
    </recommendedName>
</protein>
<feature type="transmembrane region" description="Helical" evidence="1">
    <location>
        <begin position="84"/>
        <end position="103"/>
    </location>
</feature>
<dbReference type="RefSeq" id="WP_171226999.1">
    <property type="nucleotide sequence ID" value="NZ_CP053085.1"/>
</dbReference>
<feature type="transmembrane region" description="Helical" evidence="1">
    <location>
        <begin position="198"/>
        <end position="216"/>
    </location>
</feature>
<dbReference type="KEGG" id="ggr:HKW67_19600"/>
<organism evidence="3 4">
    <name type="scientific">Gemmatimonas groenlandica</name>
    <dbReference type="NCBI Taxonomy" id="2732249"/>
    <lineage>
        <taxon>Bacteria</taxon>
        <taxon>Pseudomonadati</taxon>
        <taxon>Gemmatimonadota</taxon>
        <taxon>Gemmatimonadia</taxon>
        <taxon>Gemmatimonadales</taxon>
        <taxon>Gemmatimonadaceae</taxon>
        <taxon>Gemmatimonas</taxon>
    </lineage>
</organism>
<evidence type="ECO:0000259" key="2">
    <source>
        <dbReference type="Pfam" id="PF09335"/>
    </source>
</evidence>
<dbReference type="InterPro" id="IPR032816">
    <property type="entry name" value="VTT_dom"/>
</dbReference>
<keyword evidence="1" id="KW-0472">Membrane</keyword>
<evidence type="ECO:0000256" key="1">
    <source>
        <dbReference type="SAM" id="Phobius"/>
    </source>
</evidence>
<dbReference type="PANTHER" id="PTHR42709:SF2">
    <property type="entry name" value="INNER MEMBRANE PROTEIN YOHD"/>
    <property type="match status" value="1"/>
</dbReference>
<name>A0A6M4IRM4_9BACT</name>
<dbReference type="GO" id="GO:0005886">
    <property type="term" value="C:plasma membrane"/>
    <property type="evidence" value="ECO:0007669"/>
    <property type="project" value="TreeGrafter"/>
</dbReference>
<feature type="transmembrane region" description="Helical" evidence="1">
    <location>
        <begin position="50"/>
        <end position="72"/>
    </location>
</feature>
<keyword evidence="4" id="KW-1185">Reference proteome</keyword>